<keyword evidence="1" id="KW-1133">Transmembrane helix</keyword>
<evidence type="ECO:0000256" key="1">
    <source>
        <dbReference type="SAM" id="Phobius"/>
    </source>
</evidence>
<keyword evidence="1" id="KW-0472">Membrane</keyword>
<feature type="transmembrane region" description="Helical" evidence="1">
    <location>
        <begin position="33"/>
        <end position="55"/>
    </location>
</feature>
<protein>
    <submittedName>
        <fullName evidence="2">Uncharacterized protein</fullName>
    </submittedName>
</protein>
<proteinExistence type="predicted"/>
<evidence type="ECO:0000313" key="3">
    <source>
        <dbReference type="Proteomes" id="UP000447833"/>
    </source>
</evidence>
<accession>A0A845F3D3</accession>
<organism evidence="2 3">
    <name type="scientific">Guptibacillus hwajinpoensis</name>
    <dbReference type="NCBI Taxonomy" id="208199"/>
    <lineage>
        <taxon>Bacteria</taxon>
        <taxon>Bacillati</taxon>
        <taxon>Bacillota</taxon>
        <taxon>Bacilli</taxon>
        <taxon>Bacillales</taxon>
        <taxon>Guptibacillaceae</taxon>
        <taxon>Guptibacillus</taxon>
    </lineage>
</organism>
<evidence type="ECO:0000313" key="2">
    <source>
        <dbReference type="EMBL" id="MYL65473.1"/>
    </source>
</evidence>
<keyword evidence="1" id="KW-0812">Transmembrane</keyword>
<feature type="transmembrane region" description="Helical" evidence="1">
    <location>
        <begin position="7"/>
        <end position="27"/>
    </location>
</feature>
<name>A0A845F3D3_9BACL</name>
<dbReference type="EMBL" id="WMEY01000007">
    <property type="protein sequence ID" value="MYL65473.1"/>
    <property type="molecule type" value="Genomic_DNA"/>
</dbReference>
<gene>
    <name evidence="2" type="ORF">GLW07_19115</name>
</gene>
<comment type="caution">
    <text evidence="2">The sequence shown here is derived from an EMBL/GenBank/DDBJ whole genome shotgun (WGS) entry which is preliminary data.</text>
</comment>
<dbReference type="Proteomes" id="UP000447833">
    <property type="component" value="Unassembled WGS sequence"/>
</dbReference>
<dbReference type="RefSeq" id="WP_160920885.1">
    <property type="nucleotide sequence ID" value="NZ_WMEY01000007.1"/>
</dbReference>
<dbReference type="AlphaFoldDB" id="A0A845F3D3"/>
<reference evidence="2 3" key="1">
    <citation type="submission" date="2019-11" db="EMBL/GenBank/DDBJ databases">
        <title>Genome sequences of 17 halophilic strains isolated from different environments.</title>
        <authorList>
            <person name="Furrow R.E."/>
        </authorList>
    </citation>
    <scope>NUCLEOTIDE SEQUENCE [LARGE SCALE GENOMIC DNA]</scope>
    <source>
        <strain evidence="2 3">22506_14_FS</strain>
    </source>
</reference>
<sequence>MNTKKLDLIILLTLTVAVPVCTILPYLGIIPDVALFFILPVGIIFCLIGVMASVLRIQTSGWKQS</sequence>